<evidence type="ECO:0000256" key="3">
    <source>
        <dbReference type="ARBA" id="ARBA00022692"/>
    </source>
</evidence>
<protein>
    <submittedName>
        <fullName evidence="7">Iron permease</fullName>
    </submittedName>
</protein>
<dbReference type="EMBL" id="PTPX01000010">
    <property type="protein sequence ID" value="RAL18990.1"/>
    <property type="molecule type" value="Genomic_DNA"/>
</dbReference>
<accession>A0A328C1P8</accession>
<evidence type="ECO:0000256" key="5">
    <source>
        <dbReference type="ARBA" id="ARBA00023136"/>
    </source>
</evidence>
<keyword evidence="5 6" id="KW-0472">Membrane</keyword>
<dbReference type="InterPro" id="IPR004923">
    <property type="entry name" value="FTR1/Fip1/EfeU"/>
</dbReference>
<evidence type="ECO:0000256" key="4">
    <source>
        <dbReference type="ARBA" id="ARBA00022989"/>
    </source>
</evidence>
<feature type="transmembrane region" description="Helical" evidence="6">
    <location>
        <begin position="548"/>
        <end position="570"/>
    </location>
</feature>
<proteinExistence type="inferred from homology"/>
<evidence type="ECO:0000313" key="8">
    <source>
        <dbReference type="Proteomes" id="UP000248689"/>
    </source>
</evidence>
<name>A0A328C1P8_9PAST</name>
<keyword evidence="4 6" id="KW-1133">Transmembrane helix</keyword>
<dbReference type="GO" id="GO:0015093">
    <property type="term" value="F:ferrous iron transmembrane transporter activity"/>
    <property type="evidence" value="ECO:0007669"/>
    <property type="project" value="TreeGrafter"/>
</dbReference>
<keyword evidence="3 6" id="KW-0812">Transmembrane</keyword>
<dbReference type="AlphaFoldDB" id="A0A328C1P8"/>
<feature type="transmembrane region" description="Helical" evidence="6">
    <location>
        <begin position="361"/>
        <end position="383"/>
    </location>
</feature>
<evidence type="ECO:0000256" key="2">
    <source>
        <dbReference type="ARBA" id="ARBA00008333"/>
    </source>
</evidence>
<dbReference type="GO" id="GO:0033573">
    <property type="term" value="C:high-affinity iron permease complex"/>
    <property type="evidence" value="ECO:0007669"/>
    <property type="project" value="InterPro"/>
</dbReference>
<feature type="transmembrane region" description="Helical" evidence="6">
    <location>
        <begin position="395"/>
        <end position="415"/>
    </location>
</feature>
<evidence type="ECO:0000256" key="1">
    <source>
        <dbReference type="ARBA" id="ARBA00004141"/>
    </source>
</evidence>
<gene>
    <name evidence="7" type="ORF">C5N92_04995</name>
</gene>
<organism evidence="7 8">
    <name type="scientific">Glaesserella australis</name>
    <dbReference type="NCBI Taxonomy" id="2094024"/>
    <lineage>
        <taxon>Bacteria</taxon>
        <taxon>Pseudomonadati</taxon>
        <taxon>Pseudomonadota</taxon>
        <taxon>Gammaproteobacteria</taxon>
        <taxon>Pasteurellales</taxon>
        <taxon>Pasteurellaceae</taxon>
        <taxon>Glaesserella</taxon>
    </lineage>
</organism>
<feature type="transmembrane region" description="Helical" evidence="6">
    <location>
        <begin position="435"/>
        <end position="453"/>
    </location>
</feature>
<comment type="caution">
    <text evidence="7">The sequence shown here is derived from an EMBL/GenBank/DDBJ whole genome shotgun (WGS) entry which is preliminary data.</text>
</comment>
<dbReference type="PANTHER" id="PTHR31632">
    <property type="entry name" value="IRON TRANSPORTER FTH1"/>
    <property type="match status" value="1"/>
</dbReference>
<keyword evidence="8" id="KW-1185">Reference proteome</keyword>
<dbReference type="Pfam" id="PF03239">
    <property type="entry name" value="FTR1"/>
    <property type="match status" value="1"/>
</dbReference>
<evidence type="ECO:0000313" key="7">
    <source>
        <dbReference type="EMBL" id="RAL18990.1"/>
    </source>
</evidence>
<comment type="similarity">
    <text evidence="2">Belongs to the oxidase-dependent Fe transporter (OFeT) (TC 9.A.10.1) family.</text>
</comment>
<dbReference type="Proteomes" id="UP000248689">
    <property type="component" value="Unassembled WGS sequence"/>
</dbReference>
<feature type="transmembrane region" description="Helical" evidence="6">
    <location>
        <begin position="475"/>
        <end position="493"/>
    </location>
</feature>
<reference evidence="8" key="1">
    <citation type="submission" date="2018-02" db="EMBL/GenBank/DDBJ databases">
        <title>Glaesserella australis sp. nov., isolated from the lungs of pigs.</title>
        <authorList>
            <person name="Turni C."/>
            <person name="Christensen H."/>
        </authorList>
    </citation>
    <scope>NUCLEOTIDE SEQUENCE [LARGE SCALE GENOMIC DNA]</scope>
    <source>
        <strain evidence="8">HS4635</strain>
    </source>
</reference>
<comment type="subcellular location">
    <subcellularLocation>
        <location evidence="1">Membrane</location>
        <topology evidence="1">Multi-pass membrane protein</topology>
    </subcellularLocation>
</comment>
<evidence type="ECO:0000256" key="6">
    <source>
        <dbReference type="SAM" id="Phobius"/>
    </source>
</evidence>
<sequence length="576" mass="64020">MNRITWVKSCLNKFSHTFFTFMLSVMLSFSLLSSAYAKVETSHLFVHLSDAMAEVKRGEAAKSQPYLTALQQEFVAIPSHNSQAGQAVSSALNFAISEPNLDNFEQLSKALYAFEKEQNPVDYEQKRQQFAKRVMPVYQKLLQAVQQQDLEAVQQGYKRFNQTWTLNEKIVRETSLGHYGQIETAMTLLRIAMLSEPANFAEMQTQAVKLGESLADFKSGKQLQPQAASANAPTTLQEGIKLLEKSYQAFSDNQVSQGQADITLFIQQWAVFEGEVRTRDGALYNRVESDLPVILVKGNQADNLAHFRTLLDDLQQLDLASSYGIVDAMLILLREGTEALLIIMALLTTLTVARQPQAKRWVYAGAGLGVLASIAGAVALQLLFPAISAGTNREILEGVVGIVAVLMMLFVGAWLHSKSSLKGWQNFINKQVAQALATGSLFSMLALSFLSVFREGAETILFYAGMLPMMTMQDFLLGILFALILLAVMAWAMNRFSHKLPIHHLFKVMTLLIYGLGFKILGVSIQALQLTQILPRHIIDGVPNVTAIGFYSSWEGLVAQLIYIFIILVITKFLNR</sequence>
<dbReference type="OrthoDB" id="8215804at2"/>
<dbReference type="RefSeq" id="WP_111749767.1">
    <property type="nucleotide sequence ID" value="NZ_PTPX01000010.1"/>
</dbReference>
<dbReference type="PANTHER" id="PTHR31632:SF2">
    <property type="entry name" value="PLASMA MEMBRANE IRON PERMEASE"/>
    <property type="match status" value="1"/>
</dbReference>
<feature type="transmembrane region" description="Helical" evidence="6">
    <location>
        <begin position="505"/>
        <end position="528"/>
    </location>
</feature>